<keyword evidence="5 11" id="KW-0001">2Fe-2S</keyword>
<evidence type="ECO:0000313" key="14">
    <source>
        <dbReference type="EMBL" id="QCI27975.1"/>
    </source>
</evidence>
<evidence type="ECO:0000256" key="6">
    <source>
        <dbReference type="ARBA" id="ARBA00022723"/>
    </source>
</evidence>
<keyword evidence="9 11" id="KW-0411">Iron-sulfur</keyword>
<keyword evidence="10 11" id="KW-0003">3Fe-4S</keyword>
<evidence type="ECO:0000259" key="12">
    <source>
        <dbReference type="PROSITE" id="PS51085"/>
    </source>
</evidence>
<reference evidence="14" key="3">
    <citation type="submission" date="2019-06" db="EMBL/GenBank/DDBJ databases">
        <title>A comparative analysis of the Nautiliaceae.</title>
        <authorList>
            <person name="Grosche A."/>
            <person name="Smedile F."/>
            <person name="Vetriani C."/>
        </authorList>
    </citation>
    <scope>NUCLEOTIDE SEQUENCE</scope>
    <source>
        <strain evidence="14">TB6</strain>
    </source>
</reference>
<keyword evidence="6 11" id="KW-0479">Metal-binding</keyword>
<dbReference type="NCBIfam" id="TIGR00384">
    <property type="entry name" value="dhsB"/>
    <property type="match status" value="1"/>
</dbReference>
<dbReference type="Pfam" id="PF13085">
    <property type="entry name" value="Fer2_3"/>
    <property type="match status" value="1"/>
</dbReference>
<evidence type="ECO:0000256" key="2">
    <source>
        <dbReference type="ARBA" id="ARBA00009433"/>
    </source>
</evidence>
<keyword evidence="7" id="KW-0560">Oxidoreductase</keyword>
<keyword evidence="4" id="KW-0816">Tricarboxylic acid cycle</keyword>
<dbReference type="InterPro" id="IPR017896">
    <property type="entry name" value="4Fe4S_Fe-S-bd"/>
</dbReference>
<dbReference type="GO" id="GO:0022904">
    <property type="term" value="P:respiratory electron transport chain"/>
    <property type="evidence" value="ECO:0007669"/>
    <property type="project" value="TreeGrafter"/>
</dbReference>
<evidence type="ECO:0000256" key="3">
    <source>
        <dbReference type="ARBA" id="ARBA00022485"/>
    </source>
</evidence>
<evidence type="ECO:0000313" key="17">
    <source>
        <dbReference type="Proteomes" id="UP000298805"/>
    </source>
</evidence>
<comment type="cofactor">
    <cofactor evidence="11">
        <name>[4Fe-4S] cluster</name>
        <dbReference type="ChEBI" id="CHEBI:49883"/>
    </cofactor>
    <text evidence="11">Binds 1 [4Fe-4S] cluster.</text>
</comment>
<dbReference type="InterPro" id="IPR012675">
    <property type="entry name" value="Beta-grasp_dom_sf"/>
</dbReference>
<dbReference type="EMBL" id="RJVK01000002">
    <property type="protein sequence ID" value="ROR39839.1"/>
    <property type="molecule type" value="Genomic_DNA"/>
</dbReference>
<evidence type="ECO:0000256" key="1">
    <source>
        <dbReference type="ARBA" id="ARBA00004894"/>
    </source>
</evidence>
<dbReference type="Gene3D" id="1.10.1060.10">
    <property type="entry name" value="Alpha-helical ferredoxin"/>
    <property type="match status" value="1"/>
</dbReference>
<evidence type="ECO:0000256" key="4">
    <source>
        <dbReference type="ARBA" id="ARBA00022532"/>
    </source>
</evidence>
<dbReference type="RefSeq" id="WP_123352231.1">
    <property type="nucleotide sequence ID" value="NZ_CP027432.2"/>
</dbReference>
<dbReference type="InterPro" id="IPR050573">
    <property type="entry name" value="SDH/FRD_Iron-Sulfur"/>
</dbReference>
<dbReference type="GO" id="GO:0046872">
    <property type="term" value="F:metal ion binding"/>
    <property type="evidence" value="ECO:0007669"/>
    <property type="project" value="UniProtKB-KW"/>
</dbReference>
<comment type="cofactor">
    <cofactor evidence="11">
        <name>[3Fe-4S] cluster</name>
        <dbReference type="ChEBI" id="CHEBI:21137"/>
    </cofactor>
    <text evidence="11">Binds 1 [3Fe-4S] cluster.</text>
</comment>
<dbReference type="GO" id="GO:0008177">
    <property type="term" value="F:succinate dehydrogenase (quinone) activity"/>
    <property type="evidence" value="ECO:0007669"/>
    <property type="project" value="UniProtKB-EC"/>
</dbReference>
<dbReference type="EC" id="1.3.5.1" evidence="11"/>
<dbReference type="Proteomes" id="UP000298805">
    <property type="component" value="Chromosome"/>
</dbReference>
<evidence type="ECO:0000256" key="7">
    <source>
        <dbReference type="ARBA" id="ARBA00023002"/>
    </source>
</evidence>
<dbReference type="InterPro" id="IPR036010">
    <property type="entry name" value="2Fe-2S_ferredoxin-like_sf"/>
</dbReference>
<dbReference type="InterPro" id="IPR001041">
    <property type="entry name" value="2Fe-2S_ferredoxin-type"/>
</dbReference>
<dbReference type="SUPFAM" id="SSF46548">
    <property type="entry name" value="alpha-helical ferredoxin"/>
    <property type="match status" value="1"/>
</dbReference>
<dbReference type="PROSITE" id="PS51379">
    <property type="entry name" value="4FE4S_FER_2"/>
    <property type="match status" value="1"/>
</dbReference>
<evidence type="ECO:0000256" key="9">
    <source>
        <dbReference type="ARBA" id="ARBA00023014"/>
    </source>
</evidence>
<keyword evidence="3 11" id="KW-0004">4Fe-4S</keyword>
<dbReference type="EMBL" id="CP027432">
    <property type="protein sequence ID" value="QCI27975.1"/>
    <property type="molecule type" value="Genomic_DNA"/>
</dbReference>
<reference evidence="17" key="1">
    <citation type="submission" date="2018-03" db="EMBL/GenBank/DDBJ databases">
        <title>A comparative analysis of the Nautiliaceae.</title>
        <authorList>
            <person name="Grosche A."/>
            <person name="Smedile F."/>
            <person name="Vetriani C."/>
        </authorList>
    </citation>
    <scope>NUCLEOTIDE SEQUENCE [LARGE SCALE GENOMIC DNA]</scope>
    <source>
        <strain evidence="17">TB6</strain>
    </source>
</reference>
<organism evidence="15 16">
    <name type="scientific">Caminibacter pacificus</name>
    <dbReference type="NCBI Taxonomy" id="1424653"/>
    <lineage>
        <taxon>Bacteria</taxon>
        <taxon>Pseudomonadati</taxon>
        <taxon>Campylobacterota</taxon>
        <taxon>Epsilonproteobacteria</taxon>
        <taxon>Nautiliales</taxon>
        <taxon>Nautiliaceae</taxon>
        <taxon>Caminibacter</taxon>
    </lineage>
</organism>
<dbReference type="PROSITE" id="PS51085">
    <property type="entry name" value="2FE2S_FER_2"/>
    <property type="match status" value="1"/>
</dbReference>
<dbReference type="InterPro" id="IPR009051">
    <property type="entry name" value="Helical_ferredxn"/>
</dbReference>
<dbReference type="Pfam" id="PF13183">
    <property type="entry name" value="Fer4_8"/>
    <property type="match status" value="1"/>
</dbReference>
<dbReference type="GO" id="GO:0051537">
    <property type="term" value="F:2 iron, 2 sulfur cluster binding"/>
    <property type="evidence" value="ECO:0007669"/>
    <property type="project" value="UniProtKB-KW"/>
</dbReference>
<evidence type="ECO:0000313" key="15">
    <source>
        <dbReference type="EMBL" id="ROR39839.1"/>
    </source>
</evidence>
<evidence type="ECO:0000256" key="10">
    <source>
        <dbReference type="ARBA" id="ARBA00023291"/>
    </source>
</evidence>
<name>A0AAJ4RCH3_9BACT</name>
<dbReference type="SUPFAM" id="SSF54292">
    <property type="entry name" value="2Fe-2S ferredoxin-like"/>
    <property type="match status" value="1"/>
</dbReference>
<evidence type="ECO:0000256" key="8">
    <source>
        <dbReference type="ARBA" id="ARBA00023004"/>
    </source>
</evidence>
<comment type="pathway">
    <text evidence="1">Carbohydrate metabolism; tricarboxylic acid cycle; fumarate from succinate (bacterial route): step 1/1.</text>
</comment>
<dbReference type="Gene3D" id="3.10.20.30">
    <property type="match status" value="1"/>
</dbReference>
<dbReference type="InterPro" id="IPR017900">
    <property type="entry name" value="4Fe4S_Fe_S_CS"/>
</dbReference>
<feature type="domain" description="2Fe-2S ferredoxin-type" evidence="12">
    <location>
        <begin position="1"/>
        <end position="87"/>
    </location>
</feature>
<feature type="domain" description="4Fe-4S ferredoxin-type" evidence="13">
    <location>
        <begin position="182"/>
        <end position="213"/>
    </location>
</feature>
<dbReference type="GO" id="GO:0009055">
    <property type="term" value="F:electron transfer activity"/>
    <property type="evidence" value="ECO:0007669"/>
    <property type="project" value="InterPro"/>
</dbReference>
<accession>A0AAJ4RCH3</accession>
<dbReference type="GO" id="GO:0006099">
    <property type="term" value="P:tricarboxylic acid cycle"/>
    <property type="evidence" value="ECO:0007669"/>
    <property type="project" value="UniProtKB-KW"/>
</dbReference>
<dbReference type="CDD" id="cd00207">
    <property type="entry name" value="fer2"/>
    <property type="match status" value="1"/>
</dbReference>
<dbReference type="AlphaFoldDB" id="A0AAJ4RCH3"/>
<protein>
    <recommendedName>
        <fullName evidence="11">Fumarate reductase iron-sulfur subunit</fullName>
        <ecNumber evidence="11">1.3.5.1</ecNumber>
    </recommendedName>
</protein>
<dbReference type="GO" id="GO:0051539">
    <property type="term" value="F:4 iron, 4 sulfur cluster binding"/>
    <property type="evidence" value="ECO:0007669"/>
    <property type="project" value="UniProtKB-KW"/>
</dbReference>
<keyword evidence="17" id="KW-1185">Reference proteome</keyword>
<dbReference type="Proteomes" id="UP000272781">
    <property type="component" value="Unassembled WGS sequence"/>
</dbReference>
<evidence type="ECO:0000256" key="11">
    <source>
        <dbReference type="RuleBase" id="RU361237"/>
    </source>
</evidence>
<comment type="catalytic activity">
    <reaction evidence="11">
        <text>a menaquinone + succinate = a menaquinol + fumarate</text>
        <dbReference type="Rhea" id="RHEA:27834"/>
        <dbReference type="Rhea" id="RHEA-COMP:9537"/>
        <dbReference type="Rhea" id="RHEA-COMP:9539"/>
        <dbReference type="ChEBI" id="CHEBI:16374"/>
        <dbReference type="ChEBI" id="CHEBI:18151"/>
        <dbReference type="ChEBI" id="CHEBI:29806"/>
        <dbReference type="ChEBI" id="CHEBI:30031"/>
        <dbReference type="EC" id="1.3.5.1"/>
    </reaction>
</comment>
<comment type="cofactor">
    <cofactor evidence="11">
        <name>[2Fe-2S] cluster</name>
        <dbReference type="ChEBI" id="CHEBI:190135"/>
    </cofactor>
    <text evidence="11">Binds 1 [2Fe-2S] cluster.</text>
</comment>
<evidence type="ECO:0000259" key="13">
    <source>
        <dbReference type="PROSITE" id="PS51379"/>
    </source>
</evidence>
<keyword evidence="8 11" id="KW-0408">Iron</keyword>
<sequence length="242" mass="28000">MKLLIKRFDGEKEFTQEYKIEVKEDETILEVLDKLRNKDRSLTYRSFCRSSICGTCAIRVNGQSVLACKEKLSKFGDEVVIEPLKNTKVLRDLVVDHSYLEKSIKELENWFVDEIDENMENLQSPGLLKLYDKQTDCIMCMACYSECEALDYDKNFAGPFAFTKTYRFVYDSRDKRDTQERIELAKDKSLYSCVSCQKCFMVCPKGISSMNDIKMLQTKDKNPPFSESFGANMGGVDFNGFF</sequence>
<evidence type="ECO:0000256" key="5">
    <source>
        <dbReference type="ARBA" id="ARBA00022714"/>
    </source>
</evidence>
<evidence type="ECO:0000313" key="16">
    <source>
        <dbReference type="Proteomes" id="UP000272781"/>
    </source>
</evidence>
<dbReference type="InterPro" id="IPR025192">
    <property type="entry name" value="Succ_DH/fum_Rdtase_N"/>
</dbReference>
<gene>
    <name evidence="14" type="ORF">C6V80_03060</name>
    <name evidence="15" type="ORF">EDC58_0814</name>
</gene>
<dbReference type="PROSITE" id="PS00198">
    <property type="entry name" value="4FE4S_FER_1"/>
    <property type="match status" value="2"/>
</dbReference>
<dbReference type="PANTHER" id="PTHR11921">
    <property type="entry name" value="SUCCINATE DEHYDROGENASE IRON-SULFUR PROTEIN"/>
    <property type="match status" value="1"/>
</dbReference>
<dbReference type="PANTHER" id="PTHR11921:SF29">
    <property type="entry name" value="SUCCINATE DEHYDROGENASE [UBIQUINONE] IRON-SULFUR SUBUNIT, MITOCHONDRIAL"/>
    <property type="match status" value="1"/>
</dbReference>
<proteinExistence type="inferred from homology"/>
<dbReference type="GO" id="GO:0051538">
    <property type="term" value="F:3 iron, 4 sulfur cluster binding"/>
    <property type="evidence" value="ECO:0007669"/>
    <property type="project" value="UniProtKB-KW"/>
</dbReference>
<dbReference type="InterPro" id="IPR004489">
    <property type="entry name" value="Succ_DH/fum_Rdtase_Fe-S"/>
</dbReference>
<comment type="similarity">
    <text evidence="2 11">Belongs to the succinate dehydrogenase/fumarate reductase iron-sulfur protein family.</text>
</comment>
<reference evidence="15 16" key="2">
    <citation type="submission" date="2018-11" db="EMBL/GenBank/DDBJ databases">
        <title>Genomic Encyclopedia of Type Strains, Phase IV (KMG-IV): sequencing the most valuable type-strain genomes for metagenomic binning, comparative biology and taxonomic classification.</title>
        <authorList>
            <person name="Goeker M."/>
        </authorList>
    </citation>
    <scope>NUCLEOTIDE SEQUENCE [LARGE SCALE GENOMIC DNA]</scope>
    <source>
        <strain evidence="15 16">DSM 27783</strain>
    </source>
</reference>